<evidence type="ECO:0000313" key="13">
    <source>
        <dbReference type="Proteomes" id="UP000199305"/>
    </source>
</evidence>
<evidence type="ECO:0000259" key="11">
    <source>
        <dbReference type="PROSITE" id="PS51163"/>
    </source>
</evidence>
<dbReference type="PROSITE" id="PS00150">
    <property type="entry name" value="ACYLPHOSPHATASE_1"/>
    <property type="match status" value="1"/>
</dbReference>
<accession>A0A1G8ZSF7</accession>
<comment type="similarity">
    <text evidence="2 8">Belongs to the carbamoyltransferase HypF family.</text>
</comment>
<evidence type="ECO:0000256" key="9">
    <source>
        <dbReference type="PROSITE-ProRule" id="PRU00520"/>
    </source>
</evidence>
<dbReference type="AlphaFoldDB" id="A0A1G8ZSF7"/>
<gene>
    <name evidence="12" type="ORF">SAMN05216212_1739</name>
</gene>
<keyword evidence="9" id="KW-0378">Hydrolase</keyword>
<dbReference type="PROSITE" id="PS51163">
    <property type="entry name" value="YRDC"/>
    <property type="match status" value="1"/>
</dbReference>
<keyword evidence="5" id="KW-0863">Zinc-finger</keyword>
<dbReference type="GO" id="GO:0016874">
    <property type="term" value="F:ligase activity"/>
    <property type="evidence" value="ECO:0007669"/>
    <property type="project" value="UniProtKB-UniRule"/>
</dbReference>
<dbReference type="GO" id="GO:0003998">
    <property type="term" value="F:acylphosphatase activity"/>
    <property type="evidence" value="ECO:0007669"/>
    <property type="project" value="UniProtKB-EC"/>
</dbReference>
<dbReference type="RefSeq" id="WP_217631404.1">
    <property type="nucleotide sequence ID" value="NZ_FNFH01000003.1"/>
</dbReference>
<reference evidence="13" key="1">
    <citation type="submission" date="2016-10" db="EMBL/GenBank/DDBJ databases">
        <authorList>
            <person name="Varghese N."/>
            <person name="Submissions S."/>
        </authorList>
    </citation>
    <scope>NUCLEOTIDE SEQUENCE [LARGE SCALE GENOMIC DNA]</scope>
    <source>
        <strain evidence="13">CGMCC 1.10658</strain>
    </source>
</reference>
<dbReference type="InterPro" id="IPR017968">
    <property type="entry name" value="Acylphosphatase_CS"/>
</dbReference>
<dbReference type="Gene3D" id="3.30.420.360">
    <property type="match status" value="1"/>
</dbReference>
<evidence type="ECO:0000256" key="3">
    <source>
        <dbReference type="ARBA" id="ARBA00022598"/>
    </source>
</evidence>
<dbReference type="NCBIfam" id="TIGR00143">
    <property type="entry name" value="hypF"/>
    <property type="match status" value="1"/>
</dbReference>
<dbReference type="GO" id="GO:0008270">
    <property type="term" value="F:zinc ion binding"/>
    <property type="evidence" value="ECO:0007669"/>
    <property type="project" value="UniProtKB-KW"/>
</dbReference>
<dbReference type="Pfam" id="PF00708">
    <property type="entry name" value="Acylphosphatase"/>
    <property type="match status" value="1"/>
</dbReference>
<dbReference type="EMBL" id="FNFH01000003">
    <property type="protein sequence ID" value="SDK18062.1"/>
    <property type="molecule type" value="Genomic_DNA"/>
</dbReference>
<feature type="active site" evidence="9">
    <location>
        <position position="38"/>
    </location>
</feature>
<dbReference type="Pfam" id="PF01300">
    <property type="entry name" value="Sua5_yciO_yrdC"/>
    <property type="match status" value="1"/>
</dbReference>
<evidence type="ECO:0000256" key="8">
    <source>
        <dbReference type="PIRNR" id="PIRNR006256"/>
    </source>
</evidence>
<dbReference type="GO" id="GO:0003725">
    <property type="term" value="F:double-stranded RNA binding"/>
    <property type="evidence" value="ECO:0007669"/>
    <property type="project" value="InterPro"/>
</dbReference>
<dbReference type="Pfam" id="PF07503">
    <property type="entry name" value="zf-HYPF"/>
    <property type="match status" value="2"/>
</dbReference>
<keyword evidence="13" id="KW-1185">Reference proteome</keyword>
<feature type="active site" evidence="9">
    <location>
        <position position="20"/>
    </location>
</feature>
<sequence length="771" mass="83194">MTTERLRIEIGGLVQGVGFRPFVYRLANDCGLHGWVANDSRGVQLEVQGSPSGIREFMHRLTRESPARARITSLGSKPAPVKPAKGFSIRTSRGGEAAAAILLPDLAPCDECLREMADPANRRFRYPFINCTQCGPRFSIVSKLPYDRANTTMAGYVLCPECRQEYTDPLDRRFHAEPIACPVCGPRLMLRDTRGNRLATGDEALQRAADAVRDGGILALKGVGGFQLLVDAASSPSIERLRRRKRRPEKPFAVLYSDIGLVERECHVSPLERTLLCGAERPIVLLARRTGSEAGVAGNVAPGNPNLGVMLPGSPLHQLLMSMLQRPAVCTSGNLSGEPLCSDDTDAITRLGGIADIFLTHDRRISNSLDDSVVREVDGGPLLLRRARGYVPAPVELPPEAPAVDLVAVGADLKNCPAIARGRRVFLAQHIGDLDNRRGLDAFEQTIARLRESSASPDDKLVCDLHPGYVSRRWVLKQGARATGVQHHVAHFFSCMAEHGYSGPALGICWDGTGFGSDGTLRGSEFLQWDGASTVKHICCLREFPLPGGEAAIREPRRQAAALLFALPDGQGALREFLQSNFSAQEGRNLSRILGKEELAPRCSSGGRLFDAVAALLGLCQVTSFEGQAAMAVEHAAQGSASGRCYPFALTAGANGRVLDWSPMVNALLEDQRRGITTGERAAAFHNTLARMMLAVAEAAGIDNVFLSGGVFQNRRLAETTSALLRGRGFMVHSHRLVPPNDGGIALGQIYYTRCMERCGSDAAEGRSVCV</sequence>
<dbReference type="InterPro" id="IPR055128">
    <property type="entry name" value="HypF_C_2"/>
</dbReference>
<evidence type="ECO:0000256" key="4">
    <source>
        <dbReference type="ARBA" id="ARBA00022723"/>
    </source>
</evidence>
<dbReference type="PROSITE" id="PS51160">
    <property type="entry name" value="ACYLPHOSPHATASE_3"/>
    <property type="match status" value="1"/>
</dbReference>
<keyword evidence="4" id="KW-0479">Metal-binding</keyword>
<comment type="catalytic activity">
    <reaction evidence="9">
        <text>an acyl phosphate + H2O = a carboxylate + phosphate + H(+)</text>
        <dbReference type="Rhea" id="RHEA:14965"/>
        <dbReference type="ChEBI" id="CHEBI:15377"/>
        <dbReference type="ChEBI" id="CHEBI:15378"/>
        <dbReference type="ChEBI" id="CHEBI:29067"/>
        <dbReference type="ChEBI" id="CHEBI:43474"/>
        <dbReference type="ChEBI" id="CHEBI:59918"/>
        <dbReference type="EC" id="3.6.1.7"/>
    </reaction>
</comment>
<organism evidence="12 13">
    <name type="scientific">Microbulbifer yueqingensis</name>
    <dbReference type="NCBI Taxonomy" id="658219"/>
    <lineage>
        <taxon>Bacteria</taxon>
        <taxon>Pseudomonadati</taxon>
        <taxon>Pseudomonadota</taxon>
        <taxon>Gammaproteobacteria</taxon>
        <taxon>Cellvibrionales</taxon>
        <taxon>Microbulbiferaceae</taxon>
        <taxon>Microbulbifer</taxon>
    </lineage>
</organism>
<dbReference type="InterPro" id="IPR004421">
    <property type="entry name" value="Carbamoyltransferase_HypF"/>
</dbReference>
<dbReference type="Proteomes" id="UP000199305">
    <property type="component" value="Unassembled WGS sequence"/>
</dbReference>
<dbReference type="InterPro" id="IPR051060">
    <property type="entry name" value="Carbamoyltrans_HypF-like"/>
</dbReference>
<dbReference type="PANTHER" id="PTHR42959">
    <property type="entry name" value="CARBAMOYLTRANSFERASE"/>
    <property type="match status" value="1"/>
</dbReference>
<dbReference type="InterPro" id="IPR017945">
    <property type="entry name" value="DHBP_synth_RibB-like_a/b_dom"/>
</dbReference>
<feature type="domain" description="Acylphosphatase-like" evidence="10">
    <location>
        <begin position="5"/>
        <end position="91"/>
    </location>
</feature>
<evidence type="ECO:0000256" key="1">
    <source>
        <dbReference type="ARBA" id="ARBA00004711"/>
    </source>
</evidence>
<dbReference type="Pfam" id="PF22521">
    <property type="entry name" value="HypF_C_2"/>
    <property type="match status" value="1"/>
</dbReference>
<dbReference type="EC" id="6.2.-.-" evidence="8"/>
<evidence type="ECO:0000256" key="5">
    <source>
        <dbReference type="ARBA" id="ARBA00022771"/>
    </source>
</evidence>
<dbReference type="Pfam" id="PF17788">
    <property type="entry name" value="HypF_C"/>
    <property type="match status" value="1"/>
</dbReference>
<dbReference type="Gene3D" id="3.30.420.40">
    <property type="match status" value="1"/>
</dbReference>
<feature type="domain" description="YrdC-like" evidence="11">
    <location>
        <begin position="202"/>
        <end position="389"/>
    </location>
</feature>
<dbReference type="PIRSF" id="PIRSF006256">
    <property type="entry name" value="CMPcnvr_hdrg_mat"/>
    <property type="match status" value="1"/>
</dbReference>
<evidence type="ECO:0000256" key="6">
    <source>
        <dbReference type="ARBA" id="ARBA00022833"/>
    </source>
</evidence>
<dbReference type="InterPro" id="IPR043129">
    <property type="entry name" value="ATPase_NBD"/>
</dbReference>
<dbReference type="InterPro" id="IPR011125">
    <property type="entry name" value="Znf_HypF"/>
</dbReference>
<proteinExistence type="inferred from homology"/>
<evidence type="ECO:0000313" key="12">
    <source>
        <dbReference type="EMBL" id="SDK18062.1"/>
    </source>
</evidence>
<evidence type="ECO:0000256" key="7">
    <source>
        <dbReference type="ARBA" id="ARBA00048220"/>
    </source>
</evidence>
<dbReference type="UniPathway" id="UPA00335"/>
<dbReference type="GO" id="GO:0051604">
    <property type="term" value="P:protein maturation"/>
    <property type="evidence" value="ECO:0007669"/>
    <property type="project" value="TreeGrafter"/>
</dbReference>
<dbReference type="STRING" id="658219.SAMN05216212_1739"/>
<dbReference type="InterPro" id="IPR006070">
    <property type="entry name" value="Sua5-like_dom"/>
</dbReference>
<keyword evidence="6" id="KW-0862">Zinc</keyword>
<comment type="function">
    <text evidence="8">Involved in the maturation of [NiFe] hydrogenases. Along with HypE, it catalyzes the synthesis of the CN ligands of the active site iron of [NiFe]-hydrogenases. HypF functions as a carbamoyl transferase using carbamoylphosphate as a substrate and transferring the carboxamido moiety in an ATP-dependent reaction to the thiolate of the C-terminal cysteine of HypE yielding a protein-S-carboxamide.</text>
</comment>
<evidence type="ECO:0000256" key="2">
    <source>
        <dbReference type="ARBA" id="ARBA00008097"/>
    </source>
</evidence>
<keyword evidence="3" id="KW-0436">Ligase</keyword>
<dbReference type="PANTHER" id="PTHR42959:SF1">
    <property type="entry name" value="CARBAMOYLTRANSFERASE HYPF"/>
    <property type="match status" value="1"/>
</dbReference>
<name>A0A1G8ZSF7_9GAMM</name>
<dbReference type="Gene3D" id="3.90.870.50">
    <property type="match status" value="1"/>
</dbReference>
<dbReference type="InterPro" id="IPR041440">
    <property type="entry name" value="HypF_C"/>
</dbReference>
<dbReference type="InterPro" id="IPR001792">
    <property type="entry name" value="Acylphosphatase-like_dom"/>
</dbReference>
<comment type="catalytic activity">
    <reaction evidence="7 8">
        <text>C-terminal L-cysteinyl-[HypE protein] + carbamoyl phosphate + ATP + H2O = C-terminal S-carboxamide-L-cysteinyl-[HypE protein] + AMP + phosphate + diphosphate + H(+)</text>
        <dbReference type="Rhea" id="RHEA:55636"/>
        <dbReference type="Rhea" id="RHEA-COMP:14247"/>
        <dbReference type="Rhea" id="RHEA-COMP:14392"/>
        <dbReference type="ChEBI" id="CHEBI:15377"/>
        <dbReference type="ChEBI" id="CHEBI:15378"/>
        <dbReference type="ChEBI" id="CHEBI:30616"/>
        <dbReference type="ChEBI" id="CHEBI:33019"/>
        <dbReference type="ChEBI" id="CHEBI:43474"/>
        <dbReference type="ChEBI" id="CHEBI:58228"/>
        <dbReference type="ChEBI" id="CHEBI:76913"/>
        <dbReference type="ChEBI" id="CHEBI:139126"/>
        <dbReference type="ChEBI" id="CHEBI:456215"/>
    </reaction>
</comment>
<dbReference type="SUPFAM" id="SSF55821">
    <property type="entry name" value="YrdC/RibB"/>
    <property type="match status" value="1"/>
</dbReference>
<dbReference type="Gene3D" id="3.30.110.120">
    <property type="match status" value="1"/>
</dbReference>
<comment type="pathway">
    <text evidence="1 8">Protein modification; [NiFe] hydrogenase maturation.</text>
</comment>
<dbReference type="GO" id="GO:0016743">
    <property type="term" value="F:carboxyl- or carbamoyltransferase activity"/>
    <property type="evidence" value="ECO:0007669"/>
    <property type="project" value="UniProtKB-UniRule"/>
</dbReference>
<dbReference type="InterPro" id="IPR036046">
    <property type="entry name" value="Acylphosphatase-like_dom_sf"/>
</dbReference>
<protein>
    <recommendedName>
        <fullName evidence="8">Carbamoyltransferase HypF</fullName>
        <ecNumber evidence="8">6.2.-.-</ecNumber>
    </recommendedName>
</protein>
<evidence type="ECO:0000259" key="10">
    <source>
        <dbReference type="PROSITE" id="PS51160"/>
    </source>
</evidence>
<dbReference type="SUPFAM" id="SSF54975">
    <property type="entry name" value="Acylphosphatase/BLUF domain-like"/>
    <property type="match status" value="1"/>
</dbReference>
<dbReference type="SUPFAM" id="SSF53067">
    <property type="entry name" value="Actin-like ATPase domain"/>
    <property type="match status" value="1"/>
</dbReference>